<protein>
    <submittedName>
        <fullName evidence="2">Uncharacterized protein</fullName>
    </submittedName>
</protein>
<evidence type="ECO:0000313" key="2">
    <source>
        <dbReference type="EMBL" id="AUV56806.1"/>
    </source>
</evidence>
<dbReference type="KEGG" id="vg:54987770"/>
<name>A0A2K9V417_9CAUD</name>
<feature type="region of interest" description="Disordered" evidence="1">
    <location>
        <begin position="39"/>
        <end position="58"/>
    </location>
</feature>
<sequence length="58" mass="6484">MDTTIHINVADIPPEVGESFGRVTLAGFKKFIAQPGNREKLEAQTAARKARKERECKE</sequence>
<proteinExistence type="predicted"/>
<dbReference type="EMBL" id="MG711467">
    <property type="protein sequence ID" value="AUV56806.1"/>
    <property type="molecule type" value="Genomic_DNA"/>
</dbReference>
<dbReference type="RefSeq" id="YP_009797356.1">
    <property type="nucleotide sequence ID" value="NC_047914.1"/>
</dbReference>
<dbReference type="GeneID" id="54987770"/>
<reference evidence="2 3" key="1">
    <citation type="submission" date="2017-12" db="EMBL/GenBank/DDBJ databases">
        <title>Phages infecting Faecalibacterium prausnitzii belong to novel viral genera that help decipher intestinal viromes.</title>
        <authorList>
            <person name="Petit M.-A."/>
            <person name="De Paepe M."/>
            <person name="Benevides L."/>
            <person name="Langella P."/>
        </authorList>
    </citation>
    <scope>NUCLEOTIDE SEQUENCE [LARGE SCALE GENOMIC DNA]</scope>
</reference>
<evidence type="ECO:0000256" key="1">
    <source>
        <dbReference type="SAM" id="MobiDB-lite"/>
    </source>
</evidence>
<dbReference type="Proteomes" id="UP000241620">
    <property type="component" value="Segment"/>
</dbReference>
<organism evidence="2 3">
    <name type="scientific">Faecalibacterium phage FP_Taranis</name>
    <dbReference type="NCBI Taxonomy" id="2070186"/>
    <lineage>
        <taxon>Viruses</taxon>
        <taxon>Duplodnaviria</taxon>
        <taxon>Heunggongvirae</taxon>
        <taxon>Uroviricota</taxon>
        <taxon>Caudoviricetes</taxon>
        <taxon>Taranisvirus</taxon>
        <taxon>Taranisvirus taranis</taxon>
    </lineage>
</organism>
<evidence type="ECO:0000313" key="3">
    <source>
        <dbReference type="Proteomes" id="UP000241620"/>
    </source>
</evidence>
<keyword evidence="3" id="KW-1185">Reference proteome</keyword>
<accession>A0A2K9V417</accession>